<evidence type="ECO:0000313" key="3">
    <source>
        <dbReference type="EMBL" id="ASU32692.1"/>
    </source>
</evidence>
<keyword evidence="1" id="KW-0732">Signal</keyword>
<dbReference type="AlphaFoldDB" id="A0A223NS42"/>
<keyword evidence="4" id="KW-1185">Reference proteome</keyword>
<dbReference type="Pfam" id="PF01841">
    <property type="entry name" value="Transglut_core"/>
    <property type="match status" value="1"/>
</dbReference>
<feature type="chain" id="PRO_5013030668" description="Transglutaminase-like domain-containing protein" evidence="1">
    <location>
        <begin position="32"/>
        <end position="420"/>
    </location>
</feature>
<dbReference type="Gene3D" id="3.10.620.30">
    <property type="match status" value="1"/>
</dbReference>
<dbReference type="InterPro" id="IPR002931">
    <property type="entry name" value="Transglutaminase-like"/>
</dbReference>
<name>A0A223NS42_9SPHI</name>
<organism evidence="3 4">
    <name type="scientific">Mucilaginibacter xinganensis</name>
    <dbReference type="NCBI Taxonomy" id="1234841"/>
    <lineage>
        <taxon>Bacteria</taxon>
        <taxon>Pseudomonadati</taxon>
        <taxon>Bacteroidota</taxon>
        <taxon>Sphingobacteriia</taxon>
        <taxon>Sphingobacteriales</taxon>
        <taxon>Sphingobacteriaceae</taxon>
        <taxon>Mucilaginibacter</taxon>
    </lineage>
</organism>
<sequence length="420" mass="48261">MPKLFILQKIKTMKKLLLICGICLVTLFADAQESKEAADFNAYYIKTDSSMHAAYALKDYPKSISLANEWFDRYDKLSPAFKQNNPGYLPGMYYNLACYTSMNGEKNKAITCFEKAYKTGFSNYTLAKTDGDLNSLRDDEQFKAVLNQLREKGDYNYVLKKAGPYNKEKADLPVFTYQAASAPELVNFKTKFNLDSVSGNGDEISKIKNLLYWVHDAVRHDGNSNNPPSKNAIDLIAVCKKDDRGLNCRMMATILKDAYQAEGFKARLVTCMPKDTADFDCHVINVVWSKNVNKWIWMDPTFGAYMRDDKGNYLSIEEVRERLINDSPLVLNDDANWNHKNKETQETYLNYISKNLYWIRCAAKSEWDLETQKKGKQAIQYVNLYPGKFTTINSTNKFGANKTEYATNNPEYFWQKPDVE</sequence>
<evidence type="ECO:0000256" key="1">
    <source>
        <dbReference type="SAM" id="SignalP"/>
    </source>
</evidence>
<protein>
    <recommendedName>
        <fullName evidence="2">Transglutaminase-like domain-containing protein</fullName>
    </recommendedName>
</protein>
<feature type="signal peptide" evidence="1">
    <location>
        <begin position="1"/>
        <end position="31"/>
    </location>
</feature>
<dbReference type="KEGG" id="muc:MuYL_0792"/>
<dbReference type="InterPro" id="IPR038765">
    <property type="entry name" value="Papain-like_cys_pep_sf"/>
</dbReference>
<dbReference type="NCBIfam" id="NF047558">
    <property type="entry name" value="TPR_END_plus"/>
    <property type="match status" value="1"/>
</dbReference>
<gene>
    <name evidence="3" type="ORF">MuYL_0792</name>
</gene>
<dbReference type="EMBL" id="CP022743">
    <property type="protein sequence ID" value="ASU32692.1"/>
    <property type="molecule type" value="Genomic_DNA"/>
</dbReference>
<dbReference type="Proteomes" id="UP000215002">
    <property type="component" value="Chromosome"/>
</dbReference>
<accession>A0A223NS42</accession>
<reference evidence="3 4" key="1">
    <citation type="submission" date="2017-08" db="EMBL/GenBank/DDBJ databases">
        <title>Complete genome sequence of Mucilaginibacter sp. strain BJC16-A31.</title>
        <authorList>
            <consortium name="Henan University of Science and Technology"/>
            <person name="You X."/>
        </authorList>
    </citation>
    <scope>NUCLEOTIDE SEQUENCE [LARGE SCALE GENOMIC DNA]</scope>
    <source>
        <strain evidence="3 4">BJC16-A31</strain>
    </source>
</reference>
<feature type="domain" description="Transglutaminase-like" evidence="2">
    <location>
        <begin position="196"/>
        <end position="300"/>
    </location>
</feature>
<dbReference type="SUPFAM" id="SSF54001">
    <property type="entry name" value="Cysteine proteinases"/>
    <property type="match status" value="1"/>
</dbReference>
<evidence type="ECO:0000259" key="2">
    <source>
        <dbReference type="Pfam" id="PF01841"/>
    </source>
</evidence>
<evidence type="ECO:0000313" key="4">
    <source>
        <dbReference type="Proteomes" id="UP000215002"/>
    </source>
</evidence>
<proteinExistence type="predicted"/>